<dbReference type="Proteomes" id="UP000265520">
    <property type="component" value="Unassembled WGS sequence"/>
</dbReference>
<organism evidence="2 3">
    <name type="scientific">Trifolium medium</name>
    <dbReference type="NCBI Taxonomy" id="97028"/>
    <lineage>
        <taxon>Eukaryota</taxon>
        <taxon>Viridiplantae</taxon>
        <taxon>Streptophyta</taxon>
        <taxon>Embryophyta</taxon>
        <taxon>Tracheophyta</taxon>
        <taxon>Spermatophyta</taxon>
        <taxon>Magnoliopsida</taxon>
        <taxon>eudicotyledons</taxon>
        <taxon>Gunneridae</taxon>
        <taxon>Pentapetalae</taxon>
        <taxon>rosids</taxon>
        <taxon>fabids</taxon>
        <taxon>Fabales</taxon>
        <taxon>Fabaceae</taxon>
        <taxon>Papilionoideae</taxon>
        <taxon>50 kb inversion clade</taxon>
        <taxon>NPAAA clade</taxon>
        <taxon>Hologalegina</taxon>
        <taxon>IRL clade</taxon>
        <taxon>Trifolieae</taxon>
        <taxon>Trifolium</taxon>
    </lineage>
</organism>
<feature type="compositionally biased region" description="Low complexity" evidence="1">
    <location>
        <begin position="41"/>
        <end position="55"/>
    </location>
</feature>
<feature type="non-terminal residue" evidence="2">
    <location>
        <position position="77"/>
    </location>
</feature>
<evidence type="ECO:0000313" key="2">
    <source>
        <dbReference type="EMBL" id="MCI21219.1"/>
    </source>
</evidence>
<protein>
    <submittedName>
        <fullName evidence="2">Uroporphyrinogen-III synthase chloroplastic-like</fullName>
    </submittedName>
</protein>
<evidence type="ECO:0000256" key="1">
    <source>
        <dbReference type="SAM" id="MobiDB-lite"/>
    </source>
</evidence>
<proteinExistence type="predicted"/>
<accession>A0A392QBG6</accession>
<keyword evidence="3" id="KW-1185">Reference proteome</keyword>
<comment type="caution">
    <text evidence="2">The sequence shown here is derived from an EMBL/GenBank/DDBJ whole genome shotgun (WGS) entry which is preliminary data.</text>
</comment>
<dbReference type="EMBL" id="LXQA010123849">
    <property type="protein sequence ID" value="MCI21219.1"/>
    <property type="molecule type" value="Genomic_DNA"/>
</dbReference>
<evidence type="ECO:0000313" key="3">
    <source>
        <dbReference type="Proteomes" id="UP000265520"/>
    </source>
</evidence>
<name>A0A392QBG6_9FABA</name>
<feature type="region of interest" description="Disordered" evidence="1">
    <location>
        <begin position="26"/>
        <end position="55"/>
    </location>
</feature>
<sequence>MSQFSVSSLCSSPSLRLQLHRQQQFLFPSQQIASPPPPPSSAKDSNSTFTFSSSSNLNPKVVVTRERGKNAKLITAL</sequence>
<reference evidence="2 3" key="1">
    <citation type="journal article" date="2018" name="Front. Plant Sci.">
        <title>Red Clover (Trifolium pratense) and Zigzag Clover (T. medium) - A Picture of Genomic Similarities and Differences.</title>
        <authorList>
            <person name="Dluhosova J."/>
            <person name="Istvanek J."/>
            <person name="Nedelnik J."/>
            <person name="Repkova J."/>
        </authorList>
    </citation>
    <scope>NUCLEOTIDE SEQUENCE [LARGE SCALE GENOMIC DNA]</scope>
    <source>
        <strain evidence="3">cv. 10/8</strain>
        <tissue evidence="2">Leaf</tissue>
    </source>
</reference>
<dbReference type="AlphaFoldDB" id="A0A392QBG6"/>